<dbReference type="PANTHER" id="PTHR34448:SF3">
    <property type="entry name" value="AMINOPEPTIDASE AMPS"/>
    <property type="match status" value="1"/>
</dbReference>
<dbReference type="PRINTS" id="PR00919">
    <property type="entry name" value="THERMOPTASE"/>
</dbReference>
<keyword evidence="5 10" id="KW-0031">Aminopeptidase</keyword>
<gene>
    <name evidence="10" type="ORF">GCM10008014_14030</name>
</gene>
<comment type="cofactor">
    <cofactor evidence="3">
        <name>Zn(2+)</name>
        <dbReference type="ChEBI" id="CHEBI:29105"/>
    </cofactor>
</comment>
<dbReference type="Gene3D" id="3.40.1830.10">
    <property type="entry name" value="Thermophilic metalloprotease (M29)"/>
    <property type="match status" value="1"/>
</dbReference>
<keyword evidence="6" id="KW-0645">Protease</keyword>
<dbReference type="InterPro" id="IPR035097">
    <property type="entry name" value="M29_N-terminal"/>
</dbReference>
<proteinExistence type="inferred from homology"/>
<evidence type="ECO:0000256" key="3">
    <source>
        <dbReference type="ARBA" id="ARBA00001947"/>
    </source>
</evidence>
<comment type="cofactor">
    <cofactor evidence="1">
        <name>Co(2+)</name>
        <dbReference type="ChEBI" id="CHEBI:48828"/>
    </cofactor>
</comment>
<comment type="caution">
    <text evidence="10">The sequence shown here is derived from an EMBL/GenBank/DDBJ whole genome shotgun (WGS) entry which is preliminary data.</text>
</comment>
<dbReference type="InterPro" id="IPR000787">
    <property type="entry name" value="Peptidase_M29"/>
</dbReference>
<evidence type="ECO:0000313" key="11">
    <source>
        <dbReference type="Proteomes" id="UP000652153"/>
    </source>
</evidence>
<dbReference type="Proteomes" id="UP000652153">
    <property type="component" value="Unassembled WGS sequence"/>
</dbReference>
<evidence type="ECO:0000313" key="10">
    <source>
        <dbReference type="EMBL" id="GGH49519.1"/>
    </source>
</evidence>
<evidence type="ECO:0000256" key="4">
    <source>
        <dbReference type="ARBA" id="ARBA00008236"/>
    </source>
</evidence>
<accession>A0ABQ1Z7A8</accession>
<evidence type="ECO:0000256" key="2">
    <source>
        <dbReference type="ARBA" id="ARBA00001946"/>
    </source>
</evidence>
<comment type="cofactor">
    <cofactor evidence="2">
        <name>Mg(2+)</name>
        <dbReference type="ChEBI" id="CHEBI:18420"/>
    </cofactor>
</comment>
<evidence type="ECO:0000256" key="6">
    <source>
        <dbReference type="ARBA" id="ARBA00022670"/>
    </source>
</evidence>
<dbReference type="SUPFAM" id="SSF144052">
    <property type="entry name" value="Thermophilic metalloprotease-like"/>
    <property type="match status" value="1"/>
</dbReference>
<reference evidence="11" key="1">
    <citation type="journal article" date="2019" name="Int. J. Syst. Evol. Microbiol.">
        <title>The Global Catalogue of Microorganisms (GCM) 10K type strain sequencing project: providing services to taxonomists for standard genome sequencing and annotation.</title>
        <authorList>
            <consortium name="The Broad Institute Genomics Platform"/>
            <consortium name="The Broad Institute Genome Sequencing Center for Infectious Disease"/>
            <person name="Wu L."/>
            <person name="Ma J."/>
        </authorList>
    </citation>
    <scope>NUCLEOTIDE SEQUENCE [LARGE SCALE GENOMIC DNA]</scope>
    <source>
        <strain evidence="11">CGMCC 1.12770</strain>
    </source>
</reference>
<dbReference type="RefSeq" id="WP_188591808.1">
    <property type="nucleotide sequence ID" value="NZ_BMFU01000002.1"/>
</dbReference>
<comment type="similarity">
    <text evidence="4">Belongs to the peptidase M29 family.</text>
</comment>
<name>A0ABQ1Z7A8_9BACL</name>
<evidence type="ECO:0000256" key="9">
    <source>
        <dbReference type="ARBA" id="ARBA00023049"/>
    </source>
</evidence>
<evidence type="ECO:0000256" key="1">
    <source>
        <dbReference type="ARBA" id="ARBA00001941"/>
    </source>
</evidence>
<dbReference type="Pfam" id="PF02073">
    <property type="entry name" value="Peptidase_M29"/>
    <property type="match status" value="1"/>
</dbReference>
<evidence type="ECO:0000256" key="8">
    <source>
        <dbReference type="ARBA" id="ARBA00022801"/>
    </source>
</evidence>
<keyword evidence="9" id="KW-0482">Metalloprotease</keyword>
<dbReference type="GO" id="GO:0004177">
    <property type="term" value="F:aminopeptidase activity"/>
    <property type="evidence" value="ECO:0007669"/>
    <property type="project" value="UniProtKB-KW"/>
</dbReference>
<keyword evidence="8" id="KW-0378">Hydrolase</keyword>
<protein>
    <submittedName>
        <fullName evidence="10">Aminopeptidase</fullName>
    </submittedName>
</protein>
<keyword evidence="11" id="KW-1185">Reference proteome</keyword>
<dbReference type="EMBL" id="BMFU01000002">
    <property type="protein sequence ID" value="GGH49519.1"/>
    <property type="molecule type" value="Genomic_DNA"/>
</dbReference>
<dbReference type="PANTHER" id="PTHR34448">
    <property type="entry name" value="AMINOPEPTIDASE"/>
    <property type="match status" value="1"/>
</dbReference>
<evidence type="ECO:0000256" key="7">
    <source>
        <dbReference type="ARBA" id="ARBA00022723"/>
    </source>
</evidence>
<organism evidence="10 11">
    <name type="scientific">Paenibacillus silvae</name>
    <dbReference type="NCBI Taxonomy" id="1325358"/>
    <lineage>
        <taxon>Bacteria</taxon>
        <taxon>Bacillati</taxon>
        <taxon>Bacillota</taxon>
        <taxon>Bacilli</taxon>
        <taxon>Bacillales</taxon>
        <taxon>Paenibacillaceae</taxon>
        <taxon>Paenibacillus</taxon>
    </lineage>
</organism>
<keyword evidence="7" id="KW-0479">Metal-binding</keyword>
<dbReference type="InterPro" id="IPR052170">
    <property type="entry name" value="M29_Exopeptidase"/>
</dbReference>
<evidence type="ECO:0000256" key="5">
    <source>
        <dbReference type="ARBA" id="ARBA00022438"/>
    </source>
</evidence>
<sequence>MLTFEQKLENYAELAVKVGANVQPGQVFVINAMIDAAPLVQLLVRKGYEAGAKQVIVKYSDETVNRLRFELAPEESFNEPPKWHAAEMDELAANNAVFLTILSSSPDLLKGIDPARISAHQRAFGKAMSTYRQYLQADKMSWTGIACPSPDWAAKVFPDLPAEEQMNKLWDAIFAAVRADVEDPIAAWDQHIEHLESRAVALNNKKYKALHYLSPGTDLTVELPEGHIWAQAGSVNEKGTPFVANIPTEEVYTAPAKFGVNGKVTSTKPLSYGGSIIDRFTLTFEKGRIVDFHAEEGLETLERLISMDEGSHYLGEVALVPFHSPISESGILYYTTLYDENASCHLAIGSSYASNIEGGKTMSPEQLAARGMNASITHVDFMMGSPETDIYGITANGEREAIFLNGNWAF</sequence>